<dbReference type="RefSeq" id="WP_404613837.1">
    <property type="nucleotide sequence ID" value="NZ_JBIYDN010000040.1"/>
</dbReference>
<reference evidence="7 8" key="1">
    <citation type="submission" date="2024-10" db="EMBL/GenBank/DDBJ databases">
        <authorList>
            <person name="Deangelis K."/>
            <person name="Huntemann M."/>
            <person name="Clum A."/>
            <person name="Wang J."/>
            <person name="Palaniappan K."/>
            <person name="Ritter S."/>
            <person name="Chen I.-M."/>
            <person name="Stamatis D."/>
            <person name="Reddy T."/>
            <person name="O'Malley R."/>
            <person name="Daum C."/>
            <person name="Ng V."/>
            <person name="Ivanova N."/>
            <person name="Kyrpides N."/>
            <person name="Woyke T."/>
        </authorList>
    </citation>
    <scope>NUCLEOTIDE SEQUENCE [LARGE SCALE GENOMIC DNA]</scope>
    <source>
        <strain evidence="7 8">GAS97</strain>
    </source>
</reference>
<evidence type="ECO:0000256" key="1">
    <source>
        <dbReference type="ARBA" id="ARBA00009437"/>
    </source>
</evidence>
<evidence type="ECO:0000313" key="8">
    <source>
        <dbReference type="Proteomes" id="UP001620514"/>
    </source>
</evidence>
<evidence type="ECO:0000256" key="2">
    <source>
        <dbReference type="ARBA" id="ARBA00023015"/>
    </source>
</evidence>
<comment type="caution">
    <text evidence="7">The sequence shown here is derived from an EMBL/GenBank/DDBJ whole genome shotgun (WGS) entry which is preliminary data.</text>
</comment>
<dbReference type="Pfam" id="PF03466">
    <property type="entry name" value="LysR_substrate"/>
    <property type="match status" value="1"/>
</dbReference>
<keyword evidence="4" id="KW-0010">Activator</keyword>
<dbReference type="InterPro" id="IPR000847">
    <property type="entry name" value="LysR_HTH_N"/>
</dbReference>
<keyword evidence="8" id="KW-1185">Reference proteome</keyword>
<comment type="similarity">
    <text evidence="1">Belongs to the LysR transcriptional regulatory family.</text>
</comment>
<evidence type="ECO:0000259" key="6">
    <source>
        <dbReference type="PROSITE" id="PS50931"/>
    </source>
</evidence>
<dbReference type="SUPFAM" id="SSF53850">
    <property type="entry name" value="Periplasmic binding protein-like II"/>
    <property type="match status" value="1"/>
</dbReference>
<protein>
    <submittedName>
        <fullName evidence="7">LysR family nitrogen assimilation transcriptional regulator</fullName>
    </submittedName>
</protein>
<dbReference type="InterPro" id="IPR005119">
    <property type="entry name" value="LysR_subst-bd"/>
</dbReference>
<feature type="domain" description="HTH lysR-type" evidence="6">
    <location>
        <begin position="1"/>
        <end position="58"/>
    </location>
</feature>
<reference evidence="7 8" key="2">
    <citation type="submission" date="2024-11" db="EMBL/GenBank/DDBJ databases">
        <title>Using genomics to understand microbial adaptation to soil warming.</title>
        <authorList>
            <person name="Deangelis K.M. PhD."/>
        </authorList>
    </citation>
    <scope>NUCLEOTIDE SEQUENCE [LARGE SCALE GENOMIC DNA]</scope>
    <source>
        <strain evidence="7 8">GAS97</strain>
    </source>
</reference>
<evidence type="ECO:0000256" key="3">
    <source>
        <dbReference type="ARBA" id="ARBA00023125"/>
    </source>
</evidence>
<keyword evidence="3" id="KW-0238">DNA-binding</keyword>
<dbReference type="Gene3D" id="3.40.190.10">
    <property type="entry name" value="Periplasmic binding protein-like II"/>
    <property type="match status" value="2"/>
</dbReference>
<dbReference type="PANTHER" id="PTHR30293">
    <property type="entry name" value="TRANSCRIPTIONAL REGULATORY PROTEIN NAC-RELATED"/>
    <property type="match status" value="1"/>
</dbReference>
<evidence type="ECO:0000256" key="5">
    <source>
        <dbReference type="ARBA" id="ARBA00023163"/>
    </source>
</evidence>
<dbReference type="Pfam" id="PF00126">
    <property type="entry name" value="HTH_1"/>
    <property type="match status" value="1"/>
</dbReference>
<keyword evidence="2" id="KW-0805">Transcription regulation</keyword>
<sequence length="311" mass="34261">MDLRRLELLLQVADFDSFSKAATVLGIAQPALGRQIQKLEEECGFRLFYRHGRGVSLTPEGELLLERARPLVRQLALIPADLQSEHDSPSGTVTLGLTPTVCNLLGLRLVMAVREKYPQLHVNVISGYSGYVHEWLVDGRLDMAILHDARRSSTVAVDPLAAAELFLIVPKECPEFDPSDVLTMTSICKIPLVLPTRNHGLRRTLDYAAGEAGGALRVTYEVDTLELLKQIVIARLACTVLAKAAVLRELEDGTLVAHRITAPAMHTKLMLATAVRRPITRGIRIVEQQINELISEIIADESEKFGLVAPQ</sequence>
<organism evidence="7 8">
    <name type="scientific">Caballeronia udeis</name>
    <dbReference type="NCBI Taxonomy" id="1232866"/>
    <lineage>
        <taxon>Bacteria</taxon>
        <taxon>Pseudomonadati</taxon>
        <taxon>Pseudomonadota</taxon>
        <taxon>Betaproteobacteria</taxon>
        <taxon>Burkholderiales</taxon>
        <taxon>Burkholderiaceae</taxon>
        <taxon>Caballeronia</taxon>
    </lineage>
</organism>
<evidence type="ECO:0000313" key="7">
    <source>
        <dbReference type="EMBL" id="MFK4447914.1"/>
    </source>
</evidence>
<accession>A0ABW8MX41</accession>
<keyword evidence="5" id="KW-0804">Transcription</keyword>
<dbReference type="SUPFAM" id="SSF46785">
    <property type="entry name" value="Winged helix' DNA-binding domain"/>
    <property type="match status" value="1"/>
</dbReference>
<dbReference type="InterPro" id="IPR036390">
    <property type="entry name" value="WH_DNA-bd_sf"/>
</dbReference>
<dbReference type="PRINTS" id="PR00039">
    <property type="entry name" value="HTHLYSR"/>
</dbReference>
<name>A0ABW8MX41_9BURK</name>
<dbReference type="Gene3D" id="1.10.10.10">
    <property type="entry name" value="Winged helix-like DNA-binding domain superfamily/Winged helix DNA-binding domain"/>
    <property type="match status" value="1"/>
</dbReference>
<proteinExistence type="inferred from homology"/>
<evidence type="ECO:0000256" key="4">
    <source>
        <dbReference type="ARBA" id="ARBA00023159"/>
    </source>
</evidence>
<dbReference type="EMBL" id="JBIYDN010000040">
    <property type="protein sequence ID" value="MFK4447914.1"/>
    <property type="molecule type" value="Genomic_DNA"/>
</dbReference>
<dbReference type="InterPro" id="IPR036388">
    <property type="entry name" value="WH-like_DNA-bd_sf"/>
</dbReference>
<dbReference type="PANTHER" id="PTHR30293:SF0">
    <property type="entry name" value="NITROGEN ASSIMILATION REGULATORY PROTEIN NAC"/>
    <property type="match status" value="1"/>
</dbReference>
<dbReference type="Proteomes" id="UP001620514">
    <property type="component" value="Unassembled WGS sequence"/>
</dbReference>
<dbReference type="PROSITE" id="PS50931">
    <property type="entry name" value="HTH_LYSR"/>
    <property type="match status" value="1"/>
</dbReference>
<gene>
    <name evidence="7" type="ORF">ABH943_007953</name>
</gene>